<dbReference type="AlphaFoldDB" id="A0A0A3XYS6"/>
<proteinExistence type="predicted"/>
<dbReference type="EMBL" id="JRPN01000010">
    <property type="protein sequence ID" value="KGT79597.1"/>
    <property type="molecule type" value="Genomic_DNA"/>
</dbReference>
<name>A0A0A3XYS6_BRAJP</name>
<reference evidence="1 2" key="1">
    <citation type="submission" date="2014-09" db="EMBL/GenBank/DDBJ databases">
        <title>Draft genome of Bradyrhizobium japonicum Is-34.</title>
        <authorList>
            <person name="Tsurumaru H."/>
            <person name="Yamakawa T."/>
            <person name="Hashimoto S."/>
            <person name="Okizaki K."/>
            <person name="Kanesaki Y."/>
            <person name="Yoshikawa H."/>
            <person name="Yajima S."/>
        </authorList>
    </citation>
    <scope>NUCLEOTIDE SEQUENCE [LARGE SCALE GENOMIC DNA]</scope>
    <source>
        <strain evidence="1 2">Is-34</strain>
    </source>
</reference>
<evidence type="ECO:0000313" key="1">
    <source>
        <dbReference type="EMBL" id="KGT79597.1"/>
    </source>
</evidence>
<evidence type="ECO:0000313" key="2">
    <source>
        <dbReference type="Proteomes" id="UP000030377"/>
    </source>
</evidence>
<dbReference type="Proteomes" id="UP000030377">
    <property type="component" value="Unassembled WGS sequence"/>
</dbReference>
<sequence length="93" mass="10216">MFARRTDSRFTMDVIVTPAEGGTVWQLTDLLGRSMGRITASAPRQFMIHPEGHASETMAGIQQGPHASLDAALAEIERHTRGVCRRNPGEDQL</sequence>
<comment type="caution">
    <text evidence="1">The sequence shown here is derived from an EMBL/GenBank/DDBJ whole genome shotgun (WGS) entry which is preliminary data.</text>
</comment>
<protein>
    <submittedName>
        <fullName evidence="1">Uncharacterized protein</fullName>
    </submittedName>
</protein>
<organism evidence="1 2">
    <name type="scientific">Bradyrhizobium japonicum</name>
    <dbReference type="NCBI Taxonomy" id="375"/>
    <lineage>
        <taxon>Bacteria</taxon>
        <taxon>Pseudomonadati</taxon>
        <taxon>Pseudomonadota</taxon>
        <taxon>Alphaproteobacteria</taxon>
        <taxon>Hyphomicrobiales</taxon>
        <taxon>Nitrobacteraceae</taxon>
        <taxon>Bradyrhizobium</taxon>
    </lineage>
</organism>
<gene>
    <name evidence="1" type="ORF">MA20_12145</name>
</gene>
<accession>A0A0A3XYS6</accession>